<dbReference type="Gene3D" id="3.30.530.20">
    <property type="match status" value="1"/>
</dbReference>
<evidence type="ECO:0000313" key="1">
    <source>
        <dbReference type="EMBL" id="BBI99881.1"/>
    </source>
</evidence>
<name>A0AAN1T0D7_9PROT</name>
<dbReference type="Pfam" id="PF10604">
    <property type="entry name" value="Polyketide_cyc2"/>
    <property type="match status" value="1"/>
</dbReference>
<dbReference type="SUPFAM" id="SSF55961">
    <property type="entry name" value="Bet v1-like"/>
    <property type="match status" value="1"/>
</dbReference>
<dbReference type="InterPro" id="IPR019587">
    <property type="entry name" value="Polyketide_cyclase/dehydratase"/>
</dbReference>
<evidence type="ECO:0000313" key="2">
    <source>
        <dbReference type="Proteomes" id="UP001319121"/>
    </source>
</evidence>
<dbReference type="PANTHER" id="PTHR36166:SF1">
    <property type="entry name" value="SRPBCC DOMAIN-CONTAINING PROTEIN"/>
    <property type="match status" value="1"/>
</dbReference>
<keyword evidence="2" id="KW-1185">Reference proteome</keyword>
<dbReference type="EMBL" id="AP019536">
    <property type="protein sequence ID" value="BBI99881.1"/>
    <property type="molecule type" value="Genomic_DNA"/>
</dbReference>
<reference evidence="1 2" key="1">
    <citation type="submission" date="2019-03" db="EMBL/GenBank/DDBJ databases">
        <title>Complete genome sequence of Ferrigenium kumadai strain An22, a microaerophilic iron-oxidizing bacterium isolated from a paddy field soil.</title>
        <authorList>
            <person name="Watanabe T."/>
            <person name="Asakawa S."/>
        </authorList>
    </citation>
    <scope>NUCLEOTIDE SEQUENCE [LARGE SCALE GENOMIC DNA]</scope>
    <source>
        <strain evidence="1 2">An22</strain>
    </source>
</reference>
<proteinExistence type="predicted"/>
<dbReference type="AlphaFoldDB" id="A0AAN1T0D7"/>
<dbReference type="CDD" id="cd07822">
    <property type="entry name" value="SRPBCC_4"/>
    <property type="match status" value="1"/>
</dbReference>
<dbReference type="RefSeq" id="WP_212785144.1">
    <property type="nucleotide sequence ID" value="NZ_AP019536.1"/>
</dbReference>
<dbReference type="Proteomes" id="UP001319121">
    <property type="component" value="Chromosome"/>
</dbReference>
<dbReference type="PANTHER" id="PTHR36166">
    <property type="entry name" value="CHROMOSOME 9, WHOLE GENOME SHOTGUN SEQUENCE"/>
    <property type="match status" value="1"/>
</dbReference>
<protein>
    <recommendedName>
        <fullName evidence="3">SRPBCC domain-containing protein</fullName>
    </recommendedName>
</protein>
<gene>
    <name evidence="1" type="ORF">FGKAn22_15740</name>
</gene>
<evidence type="ECO:0008006" key="3">
    <source>
        <dbReference type="Google" id="ProtNLM"/>
    </source>
</evidence>
<accession>A0AAN1T0D7</accession>
<dbReference type="KEGG" id="fku:FGKAn22_15740"/>
<sequence>MHRLETQIEIAAPAERVWSLLTDFASYSRWNPFIRSIEGPLEVGRSLTVFIQPPGASGMRFRPTVLTVEPNRELRWKGRFLLPGLFDGEHYFRLERRPEGGLTFHQGETFSGILVPLFARALDGATRQGFIAMNEALKREAEKP</sequence>
<organism evidence="1 2">
    <name type="scientific">Ferrigenium kumadai</name>
    <dbReference type="NCBI Taxonomy" id="1682490"/>
    <lineage>
        <taxon>Bacteria</taxon>
        <taxon>Pseudomonadati</taxon>
        <taxon>Pseudomonadota</taxon>
        <taxon>Betaproteobacteria</taxon>
        <taxon>Nitrosomonadales</taxon>
        <taxon>Gallionellaceae</taxon>
        <taxon>Ferrigenium</taxon>
    </lineage>
</organism>
<dbReference type="InterPro" id="IPR023393">
    <property type="entry name" value="START-like_dom_sf"/>
</dbReference>